<evidence type="ECO:0000256" key="5">
    <source>
        <dbReference type="ARBA" id="ARBA00023242"/>
    </source>
</evidence>
<evidence type="ECO:0000256" key="2">
    <source>
        <dbReference type="ARBA" id="ARBA00004123"/>
    </source>
</evidence>
<feature type="compositionally biased region" description="Acidic residues" evidence="7">
    <location>
        <begin position="28"/>
        <end position="52"/>
    </location>
</feature>
<organism evidence="9 10">
    <name type="scientific">Penicillium citrinum</name>
    <dbReference type="NCBI Taxonomy" id="5077"/>
    <lineage>
        <taxon>Eukaryota</taxon>
        <taxon>Fungi</taxon>
        <taxon>Dikarya</taxon>
        <taxon>Ascomycota</taxon>
        <taxon>Pezizomycotina</taxon>
        <taxon>Eurotiomycetes</taxon>
        <taxon>Eurotiomycetidae</taxon>
        <taxon>Eurotiales</taxon>
        <taxon>Aspergillaceae</taxon>
        <taxon>Penicillium</taxon>
    </lineage>
</organism>
<dbReference type="SMART" id="SM01082">
    <property type="entry name" value="CHZ"/>
    <property type="match status" value="1"/>
</dbReference>
<dbReference type="EMBL" id="JAPQKT010000009">
    <property type="protein sequence ID" value="KAJ5220906.1"/>
    <property type="molecule type" value="Genomic_DNA"/>
</dbReference>
<comment type="similarity">
    <text evidence="3">Belongs to the CHZ1 family.</text>
</comment>
<dbReference type="GeneID" id="81387865"/>
<accession>A0A9W9NJ24</accession>
<dbReference type="OrthoDB" id="4174291at2759"/>
<dbReference type="Pfam" id="PF09649">
    <property type="entry name" value="CHZ"/>
    <property type="match status" value="1"/>
</dbReference>
<evidence type="ECO:0000256" key="4">
    <source>
        <dbReference type="ARBA" id="ARBA00023186"/>
    </source>
</evidence>
<evidence type="ECO:0000256" key="3">
    <source>
        <dbReference type="ARBA" id="ARBA00008057"/>
    </source>
</evidence>
<keyword evidence="5" id="KW-0539">Nucleus</keyword>
<keyword evidence="10" id="KW-1185">Reference proteome</keyword>
<evidence type="ECO:0000256" key="7">
    <source>
        <dbReference type="SAM" id="MobiDB-lite"/>
    </source>
</evidence>
<dbReference type="RefSeq" id="XP_056495829.1">
    <property type="nucleotide sequence ID" value="XM_056648698.1"/>
</dbReference>
<comment type="caution">
    <text evidence="9">The sequence shown here is derived from an EMBL/GenBank/DDBJ whole genome shotgun (WGS) entry which is preliminary data.</text>
</comment>
<reference evidence="9" key="2">
    <citation type="journal article" date="2023" name="IMA Fungus">
        <title>Comparative genomic study of the Penicillium genus elucidates a diverse pangenome and 15 lateral gene transfer events.</title>
        <authorList>
            <person name="Petersen C."/>
            <person name="Sorensen T."/>
            <person name="Nielsen M.R."/>
            <person name="Sondergaard T.E."/>
            <person name="Sorensen J.L."/>
            <person name="Fitzpatrick D.A."/>
            <person name="Frisvad J.C."/>
            <person name="Nielsen K.L."/>
        </authorList>
    </citation>
    <scope>NUCLEOTIDE SEQUENCE</scope>
    <source>
        <strain evidence="9">IBT 23319</strain>
    </source>
</reference>
<keyword evidence="4" id="KW-0143">Chaperone</keyword>
<dbReference type="Proteomes" id="UP001147733">
    <property type="component" value="Unassembled WGS sequence"/>
</dbReference>
<feature type="compositionally biased region" description="Polar residues" evidence="7">
    <location>
        <begin position="1"/>
        <end position="14"/>
    </location>
</feature>
<dbReference type="GO" id="GO:0005634">
    <property type="term" value="C:nucleus"/>
    <property type="evidence" value="ECO:0007669"/>
    <property type="project" value="UniProtKB-SubCell"/>
</dbReference>
<evidence type="ECO:0000313" key="10">
    <source>
        <dbReference type="Proteomes" id="UP001147733"/>
    </source>
</evidence>
<dbReference type="InterPro" id="IPR019098">
    <property type="entry name" value="Histone_chaperone_domain_CHZ"/>
</dbReference>
<feature type="compositionally biased region" description="Acidic residues" evidence="7">
    <location>
        <begin position="85"/>
        <end position="108"/>
    </location>
</feature>
<comment type="subunit">
    <text evidence="6">Forms a heterotrimer with H2A.Z-H2B, stabilizing the association of the histone dimer. Also, with a lower affinity, forms a heterotrimer with H2A-H2B.</text>
</comment>
<evidence type="ECO:0000259" key="8">
    <source>
        <dbReference type="SMART" id="SM01082"/>
    </source>
</evidence>
<evidence type="ECO:0000313" key="9">
    <source>
        <dbReference type="EMBL" id="KAJ5220906.1"/>
    </source>
</evidence>
<comment type="function">
    <text evidence="1">Forms a chaperone-bound H2A.Z-H2B complex that acts as a source for SWR1 complex-dependent H2A to H2A.Z histone replacement in chromatin.</text>
</comment>
<sequence>MGDHATTNDPSNATFEEKGKGKDVQDQIAEDSSDEESDQEPEMVDEEEDDNNLEPISQDNIISGGRRTRGKIIDYAAEAEKNKDEMEDSEDDEDYQGANDDEDDQMRD</sequence>
<proteinExistence type="inferred from homology"/>
<dbReference type="AlphaFoldDB" id="A0A9W9NJ24"/>
<evidence type="ECO:0000256" key="6">
    <source>
        <dbReference type="ARBA" id="ARBA00025877"/>
    </source>
</evidence>
<name>A0A9W9NJ24_PENCI</name>
<evidence type="ECO:0000256" key="1">
    <source>
        <dbReference type="ARBA" id="ARBA00002212"/>
    </source>
</evidence>
<feature type="domain" description="Histone chaperone" evidence="8">
    <location>
        <begin position="47"/>
        <end position="84"/>
    </location>
</feature>
<gene>
    <name evidence="9" type="ORF">N7469_009793</name>
</gene>
<comment type="subcellular location">
    <subcellularLocation>
        <location evidence="2">Nucleus</location>
    </subcellularLocation>
</comment>
<feature type="region of interest" description="Disordered" evidence="7">
    <location>
        <begin position="1"/>
        <end position="108"/>
    </location>
</feature>
<feature type="compositionally biased region" description="Basic and acidic residues" evidence="7">
    <location>
        <begin position="15"/>
        <end position="25"/>
    </location>
</feature>
<reference evidence="9" key="1">
    <citation type="submission" date="2022-11" db="EMBL/GenBank/DDBJ databases">
        <authorList>
            <person name="Petersen C."/>
        </authorList>
    </citation>
    <scope>NUCLEOTIDE SEQUENCE</scope>
    <source>
        <strain evidence="9">IBT 23319</strain>
    </source>
</reference>
<protein>
    <recommendedName>
        <fullName evidence="8">Histone chaperone domain-containing protein</fullName>
    </recommendedName>
</protein>